<dbReference type="SUPFAM" id="SSF57552">
    <property type="entry name" value="Blood coagulation inhibitor (disintegrin)"/>
    <property type="match status" value="1"/>
</dbReference>
<keyword evidence="4" id="KW-0479">Metal-binding</keyword>
<evidence type="ECO:0000256" key="3">
    <source>
        <dbReference type="ARBA" id="ARBA00074021"/>
    </source>
</evidence>
<dbReference type="InParanoid" id="A0A1C7NFB4"/>
<proteinExistence type="predicted"/>
<comment type="function">
    <text evidence="2">Probable zinc protease.</text>
</comment>
<dbReference type="PROSITE" id="PS50215">
    <property type="entry name" value="ADAM_MEPRO"/>
    <property type="match status" value="1"/>
</dbReference>
<reference evidence="10 11" key="1">
    <citation type="submission" date="2016-03" db="EMBL/GenBank/DDBJ databases">
        <title>Choanephora cucurbitarum.</title>
        <authorList>
            <person name="Min B."/>
            <person name="Park H."/>
            <person name="Park J.-H."/>
            <person name="Shin H.-D."/>
            <person name="Choi I.-G."/>
        </authorList>
    </citation>
    <scope>NUCLEOTIDE SEQUENCE [LARGE SCALE GENOMIC DNA]</scope>
    <source>
        <strain evidence="10 11">KUS-F28377</strain>
    </source>
</reference>
<dbReference type="SUPFAM" id="SSF55486">
    <property type="entry name" value="Metalloproteases ('zincins'), catalytic domain"/>
    <property type="match status" value="1"/>
</dbReference>
<dbReference type="SMART" id="SM00050">
    <property type="entry name" value="DISIN"/>
    <property type="match status" value="1"/>
</dbReference>
<dbReference type="Pfam" id="PF13688">
    <property type="entry name" value="Reprolysin_5"/>
    <property type="match status" value="1"/>
</dbReference>
<evidence type="ECO:0000256" key="5">
    <source>
        <dbReference type="SAM" id="MobiDB-lite"/>
    </source>
</evidence>
<keyword evidence="6" id="KW-0812">Transmembrane</keyword>
<feature type="binding site" evidence="4">
    <location>
        <position position="406"/>
    </location>
    <ligand>
        <name>Zn(2+)</name>
        <dbReference type="ChEBI" id="CHEBI:29105"/>
        <note>catalytic</note>
    </ligand>
</feature>
<keyword evidence="6" id="KW-0472">Membrane</keyword>
<dbReference type="InterPro" id="IPR001590">
    <property type="entry name" value="Peptidase_M12B"/>
</dbReference>
<keyword evidence="11" id="KW-1185">Reference proteome</keyword>
<dbReference type="Proteomes" id="UP000093000">
    <property type="component" value="Unassembled WGS sequence"/>
</dbReference>
<keyword evidence="4" id="KW-0862">Zinc</keyword>
<dbReference type="OrthoDB" id="5951731at2759"/>
<dbReference type="GO" id="GO:0007229">
    <property type="term" value="P:integrin-mediated signaling pathway"/>
    <property type="evidence" value="ECO:0007669"/>
    <property type="project" value="UniProtKB-KW"/>
</dbReference>
<evidence type="ECO:0000256" key="6">
    <source>
        <dbReference type="SAM" id="Phobius"/>
    </source>
</evidence>
<organism evidence="10 11">
    <name type="scientific">Choanephora cucurbitarum</name>
    <dbReference type="NCBI Taxonomy" id="101091"/>
    <lineage>
        <taxon>Eukaryota</taxon>
        <taxon>Fungi</taxon>
        <taxon>Fungi incertae sedis</taxon>
        <taxon>Mucoromycota</taxon>
        <taxon>Mucoromycotina</taxon>
        <taxon>Mucoromycetes</taxon>
        <taxon>Mucorales</taxon>
        <taxon>Mucorineae</taxon>
        <taxon>Choanephoraceae</taxon>
        <taxon>Choanephoroideae</taxon>
        <taxon>Choanephora</taxon>
    </lineage>
</organism>
<dbReference type="GO" id="GO:0046872">
    <property type="term" value="F:metal ion binding"/>
    <property type="evidence" value="ECO:0007669"/>
    <property type="project" value="UniProtKB-KW"/>
</dbReference>
<dbReference type="FunFam" id="4.10.70.10:FF:000003">
    <property type="entry name" value="Disintegrin and metalloproteinase domain-containing protein 17"/>
    <property type="match status" value="1"/>
</dbReference>
<dbReference type="GO" id="GO:0006508">
    <property type="term" value="P:proteolysis"/>
    <property type="evidence" value="ECO:0007669"/>
    <property type="project" value="InterPro"/>
</dbReference>
<evidence type="ECO:0000313" key="11">
    <source>
        <dbReference type="Proteomes" id="UP000093000"/>
    </source>
</evidence>
<feature type="active site" evidence="4">
    <location>
        <position position="403"/>
    </location>
</feature>
<evidence type="ECO:0000259" key="8">
    <source>
        <dbReference type="PROSITE" id="PS50214"/>
    </source>
</evidence>
<dbReference type="Gene3D" id="3.40.390.10">
    <property type="entry name" value="Collagenase (Catalytic Domain)"/>
    <property type="match status" value="1"/>
</dbReference>
<comment type="caution">
    <text evidence="4">Lacks conserved residue(s) required for the propagation of feature annotation.</text>
</comment>
<feature type="chain" id="PRO_5008889663" description="Disintegrin and metalloproteinase domain-containing protein B" evidence="7">
    <location>
        <begin position="23"/>
        <end position="777"/>
    </location>
</feature>
<dbReference type="Pfam" id="PF00200">
    <property type="entry name" value="Disintegrin"/>
    <property type="match status" value="1"/>
</dbReference>
<evidence type="ECO:0000313" key="10">
    <source>
        <dbReference type="EMBL" id="OBZ87803.1"/>
    </source>
</evidence>
<name>A0A1C7NFB4_9FUNG</name>
<dbReference type="GO" id="GO:0004222">
    <property type="term" value="F:metalloendopeptidase activity"/>
    <property type="evidence" value="ECO:0007669"/>
    <property type="project" value="InterPro"/>
</dbReference>
<dbReference type="FunCoup" id="A0A1C7NFB4">
    <property type="interactions" value="49"/>
</dbReference>
<dbReference type="InterPro" id="IPR024079">
    <property type="entry name" value="MetalloPept_cat_dom_sf"/>
</dbReference>
<dbReference type="STRING" id="101091.A0A1C7NFB4"/>
<evidence type="ECO:0000256" key="1">
    <source>
        <dbReference type="ARBA" id="ARBA00023157"/>
    </source>
</evidence>
<dbReference type="InterPro" id="IPR036436">
    <property type="entry name" value="Disintegrin_dom_sf"/>
</dbReference>
<sequence length="777" mass="86006">MSNFILLCTLVVLVVLPNFSLGYHTQLNNLESLTDIKVDIIPRSKTFFQKRQQSPNFELSPKKLAFDDHLRITLKAYNQTIHLYLEPNLDLFHPEAAVVVDQQSVQRIHDQPYHQRPLVYKGVAKADHSDQELGWARIIVRDDLIRSHDEQPMIEGAFQFNHDLFHIKTTTTYNLVKRSTDMEPVQPGKMVIYRDSDTTPLTKRGQHHQCGFDNLLHASNPTMSSLMKRGEVFFSQNKPSGCPSTRKITYMGAAADCTYVEYYKNVNNARIQIINNFNMASALFESTFNVSLGLINITIMDTSCPSKIDPDLAWNRPCDATYALNDRLSDFSRWRSRMKGDGAGLWHLMTNCPTGVEVGLAWLKQLCNSGAELQISSEGKHQYVSGAGVSAITREEWKVVAHEIGHGFGAIHDCSATDCSCEGPNCSCCKSEGDQCQTTGYMMSAISNSSAQTFSPCSVRTICNAFPDIGQCLTNLDDHHRSVYQLDSCGNGVREEGEECDTGGEDTACCDAKTCKLKKDAVCEDKTDGCCHNCQIRPKTHVCRPAATACDVSEYCTGESPICPTDKYLRDGLSCGLNGLKCASGQCTSRNEQCLSRGFVMNITQSCRTNNEECKLLCNSPDSSKCLVFSGNFIDGTPCGFGGRCHDGVCRNGGAVGSSILYLREHLHVAIPISLIVFMMASAIGYILFCYGCGRCPGYKERQKRKEYYSNELQAGFFEKRSISILSRLSFSTFMGGEKGSIDLDSPTSTVISPTTSPILTASVPTDEHSTKTQKHE</sequence>
<dbReference type="Gene3D" id="4.10.70.10">
    <property type="entry name" value="Disintegrin domain"/>
    <property type="match status" value="1"/>
</dbReference>
<dbReference type="EMBL" id="LUGH01000196">
    <property type="protein sequence ID" value="OBZ87803.1"/>
    <property type="molecule type" value="Genomic_DNA"/>
</dbReference>
<feature type="binding site" evidence="4">
    <location>
        <position position="402"/>
    </location>
    <ligand>
        <name>Zn(2+)</name>
        <dbReference type="ChEBI" id="CHEBI:29105"/>
        <note>catalytic</note>
    </ligand>
</feature>
<evidence type="ECO:0000259" key="9">
    <source>
        <dbReference type="PROSITE" id="PS50215"/>
    </source>
</evidence>
<protein>
    <recommendedName>
        <fullName evidence="3">Disintegrin and metalloproteinase domain-containing protein B</fullName>
    </recommendedName>
</protein>
<evidence type="ECO:0000256" key="2">
    <source>
        <dbReference type="ARBA" id="ARBA00056552"/>
    </source>
</evidence>
<keyword evidence="7" id="KW-0732">Signal</keyword>
<keyword evidence="10" id="KW-0401">Integrin</keyword>
<feature type="binding site" evidence="4">
    <location>
        <position position="412"/>
    </location>
    <ligand>
        <name>Zn(2+)</name>
        <dbReference type="ChEBI" id="CHEBI:29105"/>
        <note>catalytic</note>
    </ligand>
</feature>
<keyword evidence="6" id="KW-1133">Transmembrane helix</keyword>
<feature type="signal peptide" evidence="7">
    <location>
        <begin position="1"/>
        <end position="22"/>
    </location>
</feature>
<keyword evidence="1" id="KW-1015">Disulfide bond</keyword>
<comment type="caution">
    <text evidence="10">The sequence shown here is derived from an EMBL/GenBank/DDBJ whole genome shotgun (WGS) entry which is preliminary data.</text>
</comment>
<feature type="unsure residue" description="E or Q" evidence="10">
    <location>
        <position position="261"/>
    </location>
</feature>
<dbReference type="PANTHER" id="PTHR11905">
    <property type="entry name" value="ADAM A DISINTEGRIN AND METALLOPROTEASE DOMAIN"/>
    <property type="match status" value="1"/>
</dbReference>
<feature type="compositionally biased region" description="Low complexity" evidence="5">
    <location>
        <begin position="746"/>
        <end position="759"/>
    </location>
</feature>
<feature type="domain" description="Disintegrin" evidence="8">
    <location>
        <begin position="486"/>
        <end position="571"/>
    </location>
</feature>
<feature type="region of interest" description="Disordered" evidence="5">
    <location>
        <begin position="745"/>
        <end position="777"/>
    </location>
</feature>
<dbReference type="PANTHER" id="PTHR11905:SF159">
    <property type="entry name" value="ADAM METALLOPROTEASE"/>
    <property type="match status" value="1"/>
</dbReference>
<feature type="transmembrane region" description="Helical" evidence="6">
    <location>
        <begin position="669"/>
        <end position="694"/>
    </location>
</feature>
<dbReference type="AlphaFoldDB" id="A0A1C7NFB4"/>
<feature type="domain" description="Peptidase M12B" evidence="9">
    <location>
        <begin position="246"/>
        <end position="462"/>
    </location>
</feature>
<dbReference type="InterPro" id="IPR001762">
    <property type="entry name" value="Disintegrin_dom"/>
</dbReference>
<feature type="compositionally biased region" description="Basic and acidic residues" evidence="5">
    <location>
        <begin position="766"/>
        <end position="777"/>
    </location>
</feature>
<gene>
    <name evidence="10" type="primary">ADM-B_1</name>
    <name evidence="10" type="ORF">A0J61_04149</name>
</gene>
<dbReference type="PROSITE" id="PS50214">
    <property type="entry name" value="DISINTEGRIN_2"/>
    <property type="match status" value="1"/>
</dbReference>
<evidence type="ECO:0000256" key="7">
    <source>
        <dbReference type="SAM" id="SignalP"/>
    </source>
</evidence>
<evidence type="ECO:0000256" key="4">
    <source>
        <dbReference type="PROSITE-ProRule" id="PRU00276"/>
    </source>
</evidence>
<accession>A0A1C7NFB4</accession>